<keyword evidence="3" id="KW-0238">DNA-binding</keyword>
<keyword evidence="4" id="KW-0804">Transcription</keyword>
<dbReference type="InterPro" id="IPR015300">
    <property type="entry name" value="DNA-bd_pseudobarrel_sf"/>
</dbReference>
<keyword evidence="5" id="KW-0539">Nucleus</keyword>
<dbReference type="Proteomes" id="UP000501690">
    <property type="component" value="Linkage Group LG2"/>
</dbReference>
<dbReference type="GO" id="GO:0005634">
    <property type="term" value="C:nucleus"/>
    <property type="evidence" value="ECO:0007669"/>
    <property type="project" value="UniProtKB-SubCell"/>
</dbReference>
<dbReference type="Gene3D" id="2.40.330.10">
    <property type="entry name" value="DNA-binding pseudobarrel domain"/>
    <property type="match status" value="1"/>
</dbReference>
<organism evidence="7 8">
    <name type="scientific">Vigna unguiculata</name>
    <name type="common">Cowpea</name>
    <dbReference type="NCBI Taxonomy" id="3917"/>
    <lineage>
        <taxon>Eukaryota</taxon>
        <taxon>Viridiplantae</taxon>
        <taxon>Streptophyta</taxon>
        <taxon>Embryophyta</taxon>
        <taxon>Tracheophyta</taxon>
        <taxon>Spermatophyta</taxon>
        <taxon>Magnoliopsida</taxon>
        <taxon>eudicotyledons</taxon>
        <taxon>Gunneridae</taxon>
        <taxon>Pentapetalae</taxon>
        <taxon>rosids</taxon>
        <taxon>fabids</taxon>
        <taxon>Fabales</taxon>
        <taxon>Fabaceae</taxon>
        <taxon>Papilionoideae</taxon>
        <taxon>50 kb inversion clade</taxon>
        <taxon>NPAAA clade</taxon>
        <taxon>indigoferoid/millettioid clade</taxon>
        <taxon>Phaseoleae</taxon>
        <taxon>Vigna</taxon>
    </lineage>
</organism>
<evidence type="ECO:0000256" key="1">
    <source>
        <dbReference type="ARBA" id="ARBA00004123"/>
    </source>
</evidence>
<dbReference type="SUPFAM" id="SSF101936">
    <property type="entry name" value="DNA-binding pseudobarrel domain"/>
    <property type="match status" value="1"/>
</dbReference>
<gene>
    <name evidence="7" type="ORF">DEO72_LG2g3575</name>
</gene>
<dbReference type="EMBL" id="CP039346">
    <property type="protein sequence ID" value="QCD83232.1"/>
    <property type="molecule type" value="Genomic_DNA"/>
</dbReference>
<reference evidence="7 8" key="1">
    <citation type="submission" date="2019-04" db="EMBL/GenBank/DDBJ databases">
        <title>An improved genome assembly and genetic linkage map for asparagus bean, Vigna unguiculata ssp. sesquipedialis.</title>
        <authorList>
            <person name="Xia Q."/>
            <person name="Zhang R."/>
            <person name="Dong Y."/>
        </authorList>
    </citation>
    <scope>NUCLEOTIDE SEQUENCE [LARGE SCALE GENOMIC DNA]</scope>
    <source>
        <tissue evidence="7">Leaf</tissue>
    </source>
</reference>
<evidence type="ECO:0000313" key="7">
    <source>
        <dbReference type="EMBL" id="QCD83232.1"/>
    </source>
</evidence>
<proteinExistence type="predicted"/>
<evidence type="ECO:0000256" key="5">
    <source>
        <dbReference type="ARBA" id="ARBA00023242"/>
    </source>
</evidence>
<evidence type="ECO:0000313" key="8">
    <source>
        <dbReference type="Proteomes" id="UP000501690"/>
    </source>
</evidence>
<name>A0A4D6L3Y8_VIGUN</name>
<dbReference type="PROSITE" id="PS50863">
    <property type="entry name" value="B3"/>
    <property type="match status" value="1"/>
</dbReference>
<accession>A0A4D6L3Y8</accession>
<sequence>MNDGSKWECKWADGAVEIYNHLHLKSGFETHLTPNWVLSDSFGGKFNVTYNMDITNPRMVDGWADLEKSSLLQIWDAYVQFRYTDNSKFEITIFVGECTPENMRAFLRRANRDLSAAFGNLIRTKKIIEVVLLSCKTGVQCKLLLSKTKNSTKFGQGWRQFCTEHGLNEGDTLLFEVDHIET</sequence>
<evidence type="ECO:0000256" key="3">
    <source>
        <dbReference type="ARBA" id="ARBA00023125"/>
    </source>
</evidence>
<dbReference type="CDD" id="cd10017">
    <property type="entry name" value="B3_DNA"/>
    <property type="match status" value="1"/>
</dbReference>
<feature type="domain" description="TF-B3" evidence="6">
    <location>
        <begin position="129"/>
        <end position="182"/>
    </location>
</feature>
<evidence type="ECO:0000256" key="4">
    <source>
        <dbReference type="ARBA" id="ARBA00023163"/>
    </source>
</evidence>
<evidence type="ECO:0000256" key="2">
    <source>
        <dbReference type="ARBA" id="ARBA00023015"/>
    </source>
</evidence>
<dbReference type="InterPro" id="IPR003340">
    <property type="entry name" value="B3_DNA-bd"/>
</dbReference>
<dbReference type="AlphaFoldDB" id="A0A4D6L3Y8"/>
<comment type="subcellular location">
    <subcellularLocation>
        <location evidence="1">Nucleus</location>
    </subcellularLocation>
</comment>
<dbReference type="GO" id="GO:0003677">
    <property type="term" value="F:DNA binding"/>
    <property type="evidence" value="ECO:0007669"/>
    <property type="project" value="UniProtKB-KW"/>
</dbReference>
<evidence type="ECO:0000259" key="6">
    <source>
        <dbReference type="PROSITE" id="PS50863"/>
    </source>
</evidence>
<keyword evidence="8" id="KW-1185">Reference proteome</keyword>
<protein>
    <recommendedName>
        <fullName evidence="6">TF-B3 domain-containing protein</fullName>
    </recommendedName>
</protein>
<dbReference type="Pfam" id="PF02362">
    <property type="entry name" value="B3"/>
    <property type="match status" value="1"/>
</dbReference>
<keyword evidence="2" id="KW-0805">Transcription regulation</keyword>